<evidence type="ECO:0000313" key="1">
    <source>
        <dbReference type="EMBL" id="QRF51680.1"/>
    </source>
</evidence>
<name>A0ABX7EUS1_9HYPH</name>
<dbReference type="RefSeq" id="WP_203019552.1">
    <property type="nucleotide sequence ID" value="NZ_CP032405.1"/>
</dbReference>
<dbReference type="EMBL" id="CP032405">
    <property type="protein sequence ID" value="QRF51680.1"/>
    <property type="molecule type" value="Genomic_DNA"/>
</dbReference>
<sequence length="183" mass="20897">MTKRDERITCFELQSFGQRFREECGNWPDDELSECLTLTPSAIEKIRTGRINPDGYLLFSMATCGMDIQYMISGVRSGNTYDVAASINRFDEMEMEERDLSPEEIAVAETMAHKPIWANGRRPKWWSHIGVRAVLTSAHRQMTIEGALWRVRHLFGAAQVPSRSSVGRYWQRLDALHGQSEAA</sequence>
<keyword evidence="2" id="KW-1185">Reference proteome</keyword>
<reference evidence="1 2" key="1">
    <citation type="submission" date="2018-09" db="EMBL/GenBank/DDBJ databases">
        <title>Rhizobium sp. MAE2-X.</title>
        <authorList>
            <person name="Lee Y."/>
            <person name="Jeon C.O."/>
        </authorList>
    </citation>
    <scope>NUCLEOTIDE SEQUENCE [LARGE SCALE GENOMIC DNA]</scope>
    <source>
        <strain evidence="1 2">MAE2-X</strain>
    </source>
</reference>
<proteinExistence type="predicted"/>
<organism evidence="1 2">
    <name type="scientific">Rhizobium rosettiformans</name>
    <dbReference type="NCBI Taxonomy" id="1368430"/>
    <lineage>
        <taxon>Bacteria</taxon>
        <taxon>Pseudomonadati</taxon>
        <taxon>Pseudomonadota</taxon>
        <taxon>Alphaproteobacteria</taxon>
        <taxon>Hyphomicrobiales</taxon>
        <taxon>Rhizobiaceae</taxon>
        <taxon>Rhizobium/Agrobacterium group</taxon>
        <taxon>Rhizobium</taxon>
    </lineage>
</organism>
<dbReference type="Proteomes" id="UP000596351">
    <property type="component" value="Chromosome"/>
</dbReference>
<gene>
    <name evidence="1" type="ORF">D4A92_09640</name>
</gene>
<accession>A0ABX7EUS1</accession>
<protein>
    <recommendedName>
        <fullName evidence="3">XRE family transcriptional regulator</fullName>
    </recommendedName>
</protein>
<evidence type="ECO:0000313" key="2">
    <source>
        <dbReference type="Proteomes" id="UP000596351"/>
    </source>
</evidence>
<evidence type="ECO:0008006" key="3">
    <source>
        <dbReference type="Google" id="ProtNLM"/>
    </source>
</evidence>